<keyword evidence="9" id="KW-1185">Reference proteome</keyword>
<dbReference type="InterPro" id="IPR008256">
    <property type="entry name" value="Peptidase_S1B"/>
</dbReference>
<dbReference type="AlphaFoldDB" id="A0A2T8HVU1"/>
<dbReference type="InterPro" id="IPR050966">
    <property type="entry name" value="Glutamyl_endopeptidase"/>
</dbReference>
<feature type="domain" description="Peptidase S1" evidence="7">
    <location>
        <begin position="238"/>
        <end position="402"/>
    </location>
</feature>
<evidence type="ECO:0000256" key="5">
    <source>
        <dbReference type="ARBA" id="ARBA00022825"/>
    </source>
</evidence>
<dbReference type="PROSITE" id="PS00135">
    <property type="entry name" value="TRYPSIN_SER"/>
    <property type="match status" value="1"/>
</dbReference>
<dbReference type="GO" id="GO:0004252">
    <property type="term" value="F:serine-type endopeptidase activity"/>
    <property type="evidence" value="ECO:0007669"/>
    <property type="project" value="InterPro"/>
</dbReference>
<protein>
    <recommendedName>
        <fullName evidence="6">Serine protease</fullName>
        <ecNumber evidence="6">3.4.21.-</ecNumber>
    </recommendedName>
</protein>
<dbReference type="PRINTS" id="PR00839">
    <property type="entry name" value="V8PROTEASE"/>
</dbReference>
<dbReference type="GO" id="GO:0006508">
    <property type="term" value="P:proteolysis"/>
    <property type="evidence" value="ECO:0007669"/>
    <property type="project" value="UniProtKB-KW"/>
</dbReference>
<dbReference type="Pfam" id="PF00089">
    <property type="entry name" value="Trypsin"/>
    <property type="match status" value="1"/>
</dbReference>
<feature type="chain" id="PRO_5015369033" description="Serine protease" evidence="6">
    <location>
        <begin position="40"/>
        <end position="447"/>
    </location>
</feature>
<evidence type="ECO:0000256" key="2">
    <source>
        <dbReference type="ARBA" id="ARBA00022670"/>
    </source>
</evidence>
<evidence type="ECO:0000259" key="7">
    <source>
        <dbReference type="Pfam" id="PF00089"/>
    </source>
</evidence>
<evidence type="ECO:0000313" key="8">
    <source>
        <dbReference type="EMBL" id="PVH29556.1"/>
    </source>
</evidence>
<evidence type="ECO:0000256" key="6">
    <source>
        <dbReference type="RuleBase" id="RU004296"/>
    </source>
</evidence>
<dbReference type="EMBL" id="QDKM01000002">
    <property type="protein sequence ID" value="PVH29556.1"/>
    <property type="molecule type" value="Genomic_DNA"/>
</dbReference>
<name>A0A2T8HVU1_9RHOB</name>
<dbReference type="Proteomes" id="UP000245911">
    <property type="component" value="Unassembled WGS sequence"/>
</dbReference>
<sequence length="447" mass="47450">MIFMTDILTVKFARLGAARLGAVALAAALSFALPQVALAQADTCRWANDNECDEARYGGTGACEAGSDATDCREMASAWQRLMAAVPSDVRGQLGEDTCRWANDLECDDPNFGGTGACNAGTDASDCRALAIGGDNTCRWANDNECDEPGIGTGVCTSGTDTNDCQAIAFLRNRSNSCETAFNGICEEPGSGGGTCRANTDTADCVGRQRPATARDHYFGHDDRQLVDVNVMPWRAVGLLTLEDGQCTAVLIGPRLLATAAHCMQGENGQPSKAVSFRAGARGDGELGQASIVSSVVAPDYSDQSSPPGGGNGDDWALLTLDRDLGSELGYVRPYVLSKDDQAVVRHGRFMVSQAGYSWDTGRYLSGHVDCQVLMAYRDGSFIHTCDTTRGDSGSPIMTLVDGEWRLIAVDSQFFEAQPPFPQMSSSHLAVDTRAFADELRRAGALD</sequence>
<gene>
    <name evidence="8" type="ORF">DDE20_05365</name>
</gene>
<keyword evidence="3 6" id="KW-0732">Signal</keyword>
<proteinExistence type="inferred from homology"/>
<comment type="similarity">
    <text evidence="1 6">Belongs to the peptidase S1B family.</text>
</comment>
<evidence type="ECO:0000256" key="4">
    <source>
        <dbReference type="ARBA" id="ARBA00022801"/>
    </source>
</evidence>
<keyword evidence="4 6" id="KW-0378">Hydrolase</keyword>
<reference evidence="8 9" key="1">
    <citation type="submission" date="2018-04" db="EMBL/GenBank/DDBJ databases">
        <title>Pararhodobacter oceanense sp. nov., isolated from marine intertidal sediment.</title>
        <authorList>
            <person name="Wang X.-L."/>
            <person name="Du Z.-J."/>
        </authorList>
    </citation>
    <scope>NUCLEOTIDE SEQUENCE [LARGE SCALE GENOMIC DNA]</scope>
    <source>
        <strain evidence="8 9">AM505</strain>
    </source>
</reference>
<organism evidence="8 9">
    <name type="scientific">Pararhodobacter oceanensis</name>
    <dbReference type="NCBI Taxonomy" id="2172121"/>
    <lineage>
        <taxon>Bacteria</taxon>
        <taxon>Pseudomonadati</taxon>
        <taxon>Pseudomonadota</taxon>
        <taxon>Alphaproteobacteria</taxon>
        <taxon>Rhodobacterales</taxon>
        <taxon>Paracoccaceae</taxon>
        <taxon>Pararhodobacter</taxon>
    </lineage>
</organism>
<dbReference type="PANTHER" id="PTHR15462">
    <property type="entry name" value="SERINE PROTEASE"/>
    <property type="match status" value="1"/>
</dbReference>
<dbReference type="InterPro" id="IPR033116">
    <property type="entry name" value="TRYPSIN_SER"/>
</dbReference>
<evidence type="ECO:0000256" key="3">
    <source>
        <dbReference type="ARBA" id="ARBA00022729"/>
    </source>
</evidence>
<dbReference type="OrthoDB" id="7426809at2"/>
<dbReference type="InterPro" id="IPR001254">
    <property type="entry name" value="Trypsin_dom"/>
</dbReference>
<dbReference type="InterPro" id="IPR009003">
    <property type="entry name" value="Peptidase_S1_PA"/>
</dbReference>
<dbReference type="PANTHER" id="PTHR15462:SF8">
    <property type="entry name" value="SERINE PROTEASE"/>
    <property type="match status" value="1"/>
</dbReference>
<keyword evidence="2 6" id="KW-0645">Protease</keyword>
<evidence type="ECO:0000256" key="1">
    <source>
        <dbReference type="ARBA" id="ARBA00008764"/>
    </source>
</evidence>
<feature type="signal peptide" evidence="6">
    <location>
        <begin position="1"/>
        <end position="39"/>
    </location>
</feature>
<evidence type="ECO:0000313" key="9">
    <source>
        <dbReference type="Proteomes" id="UP000245911"/>
    </source>
</evidence>
<keyword evidence="5 6" id="KW-0720">Serine protease</keyword>
<dbReference type="InterPro" id="IPR043504">
    <property type="entry name" value="Peptidase_S1_PA_chymotrypsin"/>
</dbReference>
<accession>A0A2T8HVU1</accession>
<dbReference type="SUPFAM" id="SSF50494">
    <property type="entry name" value="Trypsin-like serine proteases"/>
    <property type="match status" value="1"/>
</dbReference>
<dbReference type="EC" id="3.4.21.-" evidence="6"/>
<dbReference type="Gene3D" id="2.40.10.10">
    <property type="entry name" value="Trypsin-like serine proteases"/>
    <property type="match status" value="2"/>
</dbReference>
<comment type="caution">
    <text evidence="8">The sequence shown here is derived from an EMBL/GenBank/DDBJ whole genome shotgun (WGS) entry which is preliminary data.</text>
</comment>